<reference evidence="2 3" key="1">
    <citation type="submission" date="2018-12" db="EMBL/GenBank/DDBJ databases">
        <authorList>
            <consortium name="Pathogen Informatics"/>
        </authorList>
    </citation>
    <scope>NUCLEOTIDE SEQUENCE [LARGE SCALE GENOMIC DNA]</scope>
    <source>
        <strain evidence="2 3">NCTC11214</strain>
    </source>
</reference>
<sequence length="122" mass="13189">MEKPGRENGTLLLALIAGLSINGSFAALFSSVVPFSIFPLIALVLAVYCLHQRYLNRVMPDGMPKLAAACFVLGLLIYSAIVRAEYPQIGSNFLPSILCVVLVLWIGIKLKTRKTLGGQSQP</sequence>
<feature type="transmembrane region" description="Helical" evidence="1">
    <location>
        <begin position="36"/>
        <end position="54"/>
    </location>
</feature>
<dbReference type="InterPro" id="IPR009867">
    <property type="entry name" value="DUF1422"/>
</dbReference>
<dbReference type="NCBIfam" id="NF008278">
    <property type="entry name" value="PRK11056.1"/>
    <property type="match status" value="1"/>
</dbReference>
<organism evidence="2 3">
    <name type="scientific">Serratia odorifera</name>
    <dbReference type="NCBI Taxonomy" id="618"/>
    <lineage>
        <taxon>Bacteria</taxon>
        <taxon>Pseudomonadati</taxon>
        <taxon>Pseudomonadota</taxon>
        <taxon>Gammaproteobacteria</taxon>
        <taxon>Enterobacterales</taxon>
        <taxon>Yersiniaceae</taxon>
        <taxon>Serratia</taxon>
    </lineage>
</organism>
<accession>A0A447KNX3</accession>
<protein>
    <submittedName>
        <fullName evidence="2">Inner membrane protein yijD</fullName>
    </submittedName>
</protein>
<dbReference type="Pfam" id="PF07226">
    <property type="entry name" value="DUF1422"/>
    <property type="match status" value="1"/>
</dbReference>
<dbReference type="Proteomes" id="UP000281391">
    <property type="component" value="Chromosome"/>
</dbReference>
<dbReference type="EMBL" id="LR134117">
    <property type="protein sequence ID" value="VDZ54707.1"/>
    <property type="molecule type" value="Genomic_DNA"/>
</dbReference>
<keyword evidence="1" id="KW-0812">Transmembrane</keyword>
<feature type="transmembrane region" description="Helical" evidence="1">
    <location>
        <begin position="89"/>
        <end position="108"/>
    </location>
</feature>
<gene>
    <name evidence="2" type="primary">yijD</name>
    <name evidence="2" type="ORF">NCTC11214_01504</name>
</gene>
<keyword evidence="1" id="KW-1133">Transmembrane helix</keyword>
<evidence type="ECO:0000313" key="2">
    <source>
        <dbReference type="EMBL" id="VDZ54707.1"/>
    </source>
</evidence>
<name>A0A447KNX3_SEROD</name>
<dbReference type="AlphaFoldDB" id="A0A447KNX3"/>
<proteinExistence type="predicted"/>
<evidence type="ECO:0000256" key="1">
    <source>
        <dbReference type="SAM" id="Phobius"/>
    </source>
</evidence>
<dbReference type="KEGG" id="sof:NCTC11214_01504"/>
<dbReference type="RefSeq" id="WP_004956477.1">
    <property type="nucleotide sequence ID" value="NZ_LR134117.1"/>
</dbReference>
<evidence type="ECO:0000313" key="3">
    <source>
        <dbReference type="Proteomes" id="UP000281391"/>
    </source>
</evidence>
<keyword evidence="1" id="KW-0472">Membrane</keyword>
<feature type="transmembrane region" description="Helical" evidence="1">
    <location>
        <begin position="66"/>
        <end position="83"/>
    </location>
</feature>